<protein>
    <recommendedName>
        <fullName evidence="2">Restriction endonuclease type IV Mrr domain-containing protein</fullName>
    </recommendedName>
</protein>
<dbReference type="GeneID" id="98918863"/>
<organism evidence="3 4">
    <name type="scientific">Eshraghiella crossota DSM 2876</name>
    <dbReference type="NCBI Taxonomy" id="511680"/>
    <lineage>
        <taxon>Bacteria</taxon>
        <taxon>Bacillati</taxon>
        <taxon>Bacillota</taxon>
        <taxon>Clostridia</taxon>
        <taxon>Lachnospirales</taxon>
        <taxon>Lachnospiraceae</taxon>
        <taxon>Eshraghiella</taxon>
    </lineage>
</organism>
<dbReference type="GO" id="GO:0003677">
    <property type="term" value="F:DNA binding"/>
    <property type="evidence" value="ECO:0007669"/>
    <property type="project" value="InterPro"/>
</dbReference>
<feature type="transmembrane region" description="Helical" evidence="1">
    <location>
        <begin position="129"/>
        <end position="149"/>
    </location>
</feature>
<dbReference type="STRING" id="45851.BHV86_05415"/>
<dbReference type="InterPro" id="IPR011335">
    <property type="entry name" value="Restrct_endonuc-II-like"/>
</dbReference>
<proteinExistence type="predicted"/>
<reference evidence="3 4" key="1">
    <citation type="submission" date="2010-02" db="EMBL/GenBank/DDBJ databases">
        <authorList>
            <person name="Weinstock G."/>
            <person name="Sodergren E."/>
            <person name="Clifton S."/>
            <person name="Fulton L."/>
            <person name="Fulton B."/>
            <person name="Courtney L."/>
            <person name="Fronick C."/>
            <person name="Harrison M."/>
            <person name="Strong C."/>
            <person name="Farmer C."/>
            <person name="Delahaunty K."/>
            <person name="Markovic C."/>
            <person name="Hall O."/>
            <person name="Minx P."/>
            <person name="Tomlinson C."/>
            <person name="Mitreva M."/>
            <person name="Nelson J."/>
            <person name="Hou S."/>
            <person name="Wollam A."/>
            <person name="Pepin K.H."/>
            <person name="Johnson M."/>
            <person name="Bhonagiri V."/>
            <person name="Zhang X."/>
            <person name="Suruliraj S."/>
            <person name="Warren W."/>
            <person name="Chinwalla A."/>
            <person name="Mardis E.R."/>
            <person name="Wilson R.K."/>
        </authorList>
    </citation>
    <scope>NUCLEOTIDE SEQUENCE [LARGE SCALE GENOMIC DNA]</scope>
    <source>
        <strain evidence="3 4">DSM 2876</strain>
    </source>
</reference>
<evidence type="ECO:0000256" key="1">
    <source>
        <dbReference type="SAM" id="Phobius"/>
    </source>
</evidence>
<dbReference type="HOGENOM" id="CLU_1727933_0_0_9"/>
<dbReference type="InterPro" id="IPR007560">
    <property type="entry name" value="Restrct_endonuc_IV_Mrr"/>
</dbReference>
<dbReference type="Pfam" id="PF04471">
    <property type="entry name" value="Mrr_cat"/>
    <property type="match status" value="1"/>
</dbReference>
<keyword evidence="1" id="KW-1133">Transmembrane helix</keyword>
<dbReference type="EMBL" id="ABWN01000023">
    <property type="protein sequence ID" value="EFF68902.1"/>
    <property type="molecule type" value="Genomic_DNA"/>
</dbReference>
<dbReference type="SUPFAM" id="SSF52980">
    <property type="entry name" value="Restriction endonuclease-like"/>
    <property type="match status" value="1"/>
</dbReference>
<keyword evidence="1" id="KW-0472">Membrane</keyword>
<dbReference type="GO" id="GO:0004519">
    <property type="term" value="F:endonuclease activity"/>
    <property type="evidence" value="ECO:0007669"/>
    <property type="project" value="InterPro"/>
</dbReference>
<comment type="caution">
    <text evidence="3">The sequence shown here is derived from an EMBL/GenBank/DDBJ whole genome shotgun (WGS) entry which is preliminary data.</text>
</comment>
<keyword evidence="4" id="KW-1185">Reference proteome</keyword>
<evidence type="ECO:0000313" key="4">
    <source>
        <dbReference type="Proteomes" id="UP000006238"/>
    </source>
</evidence>
<sequence>MIIRDKDNFLPLIAKMLTALNYDKVEMHTGKPYDITAVKDDKKYCFKCQYDIDAVGTAAMKEFVDGTKDMSHDARAFITNSSFISGAKKLGDEAGVLLWDRNTLDRMSIGIKENIVEDVQEETKSGKGLLTGIIIAVVAIAAIAAYFLIIK</sequence>
<gene>
    <name evidence="3" type="ORF">BUTYVIB_00989</name>
</gene>
<accession>D4RYS8</accession>
<feature type="domain" description="Restriction endonuclease type IV Mrr" evidence="2">
    <location>
        <begin position="7"/>
        <end position="107"/>
    </location>
</feature>
<evidence type="ECO:0000259" key="2">
    <source>
        <dbReference type="Pfam" id="PF04471"/>
    </source>
</evidence>
<dbReference type="AlphaFoldDB" id="D4RYS8"/>
<dbReference type="Proteomes" id="UP000006238">
    <property type="component" value="Unassembled WGS sequence"/>
</dbReference>
<dbReference type="RefSeq" id="WP_005602223.1">
    <property type="nucleotide sequence ID" value="NZ_GG663522.1"/>
</dbReference>
<evidence type="ECO:0000313" key="3">
    <source>
        <dbReference type="EMBL" id="EFF68902.1"/>
    </source>
</evidence>
<keyword evidence="1" id="KW-0812">Transmembrane</keyword>
<dbReference type="GO" id="GO:0009307">
    <property type="term" value="P:DNA restriction-modification system"/>
    <property type="evidence" value="ECO:0007669"/>
    <property type="project" value="InterPro"/>
</dbReference>
<name>D4RYS8_9FIRM</name>